<evidence type="ECO:0000259" key="2">
    <source>
        <dbReference type="PROSITE" id="PS50878"/>
    </source>
</evidence>
<dbReference type="PANTHER" id="PTHR19446">
    <property type="entry name" value="REVERSE TRANSCRIPTASES"/>
    <property type="match status" value="1"/>
</dbReference>
<dbReference type="GO" id="GO:0006259">
    <property type="term" value="P:DNA metabolic process"/>
    <property type="evidence" value="ECO:0007669"/>
    <property type="project" value="UniProtKB-ARBA"/>
</dbReference>
<keyword evidence="4" id="KW-1185">Reference proteome</keyword>
<comment type="caution">
    <text evidence="3">The sequence shown here is derived from an EMBL/GenBank/DDBJ whole genome shotgun (WGS) entry which is preliminary data.</text>
</comment>
<dbReference type="AlphaFoldDB" id="A0AAE0Q249"/>
<protein>
    <recommendedName>
        <fullName evidence="2">Reverse transcriptase domain-containing protein</fullName>
    </recommendedName>
</protein>
<dbReference type="Pfam" id="PF13358">
    <property type="entry name" value="DDE_3"/>
    <property type="match status" value="1"/>
</dbReference>
<dbReference type="InterPro" id="IPR036397">
    <property type="entry name" value="RNaseH_sf"/>
</dbReference>
<reference evidence="3" key="1">
    <citation type="submission" date="2023-06" db="EMBL/GenBank/DDBJ databases">
        <title>Male Hemibagrus guttatus genome.</title>
        <authorList>
            <person name="Bian C."/>
        </authorList>
    </citation>
    <scope>NUCLEOTIDE SEQUENCE</scope>
    <source>
        <strain evidence="3">Male_cb2023</strain>
        <tissue evidence="3">Muscle</tissue>
    </source>
</reference>
<dbReference type="InterPro" id="IPR043502">
    <property type="entry name" value="DNA/RNA_pol_sf"/>
</dbReference>
<dbReference type="Proteomes" id="UP001274896">
    <property type="component" value="Unassembled WGS sequence"/>
</dbReference>
<sequence>MCEQQYGFIPRKSTTDAIFALRILMEKYRDGQRELHCVFVDLEKAYDRVPREELWYCMRTSGVAEKYVRVVQDMYERSRTVVRCAVGQTEEFKVEGGLHQGSALSPFLFAIVMDQLSEEVRKESPWTMMFADDIVICSESREQVEENMERWRFALERRGMKYKRHLSTTSNSQTPNSTMAKTKELSKNTRNKIVDLHQAGNTESAIARALKMKCGWVFQHDNDPKHTARATKKWLRKKHFKVLEWPSQSPDLNPIENLWRELKIRVAQRQPQNITALEEICMEEWAKLPATRKEGECDGGGGGGVV</sequence>
<evidence type="ECO:0000313" key="3">
    <source>
        <dbReference type="EMBL" id="KAK3511568.1"/>
    </source>
</evidence>
<dbReference type="InterPro" id="IPR038717">
    <property type="entry name" value="Tc1-like_DDE_dom"/>
</dbReference>
<feature type="domain" description="Reverse transcriptase" evidence="2">
    <location>
        <begin position="1"/>
        <end position="183"/>
    </location>
</feature>
<accession>A0AAE0Q249</accession>
<name>A0AAE0Q249_9TELE</name>
<dbReference type="CDD" id="cd01650">
    <property type="entry name" value="RT_nLTR_like"/>
    <property type="match status" value="1"/>
</dbReference>
<dbReference type="EMBL" id="JAUCMX010000024">
    <property type="protein sequence ID" value="KAK3511568.1"/>
    <property type="molecule type" value="Genomic_DNA"/>
</dbReference>
<evidence type="ECO:0000313" key="4">
    <source>
        <dbReference type="Proteomes" id="UP001274896"/>
    </source>
</evidence>
<dbReference type="InterPro" id="IPR000477">
    <property type="entry name" value="RT_dom"/>
</dbReference>
<dbReference type="PROSITE" id="PS50878">
    <property type="entry name" value="RT_POL"/>
    <property type="match status" value="1"/>
</dbReference>
<dbReference type="SUPFAM" id="SSF56672">
    <property type="entry name" value="DNA/RNA polymerases"/>
    <property type="match status" value="1"/>
</dbReference>
<proteinExistence type="predicted"/>
<feature type="compositionally biased region" description="Low complexity" evidence="1">
    <location>
        <begin position="167"/>
        <end position="178"/>
    </location>
</feature>
<dbReference type="Pfam" id="PF00078">
    <property type="entry name" value="RVT_1"/>
    <property type="match status" value="1"/>
</dbReference>
<dbReference type="GO" id="GO:0003676">
    <property type="term" value="F:nucleic acid binding"/>
    <property type="evidence" value="ECO:0007669"/>
    <property type="project" value="InterPro"/>
</dbReference>
<gene>
    <name evidence="3" type="ORF">QTP70_010706</name>
</gene>
<feature type="region of interest" description="Disordered" evidence="1">
    <location>
        <begin position="164"/>
        <end position="184"/>
    </location>
</feature>
<dbReference type="Gene3D" id="3.30.420.10">
    <property type="entry name" value="Ribonuclease H-like superfamily/Ribonuclease H"/>
    <property type="match status" value="1"/>
</dbReference>
<evidence type="ECO:0000256" key="1">
    <source>
        <dbReference type="SAM" id="MobiDB-lite"/>
    </source>
</evidence>
<organism evidence="3 4">
    <name type="scientific">Hemibagrus guttatus</name>
    <dbReference type="NCBI Taxonomy" id="175788"/>
    <lineage>
        <taxon>Eukaryota</taxon>
        <taxon>Metazoa</taxon>
        <taxon>Chordata</taxon>
        <taxon>Craniata</taxon>
        <taxon>Vertebrata</taxon>
        <taxon>Euteleostomi</taxon>
        <taxon>Actinopterygii</taxon>
        <taxon>Neopterygii</taxon>
        <taxon>Teleostei</taxon>
        <taxon>Ostariophysi</taxon>
        <taxon>Siluriformes</taxon>
        <taxon>Bagridae</taxon>
        <taxon>Hemibagrus</taxon>
    </lineage>
</organism>